<dbReference type="AlphaFoldDB" id="A0A2T6CAS1"/>
<feature type="chain" id="PRO_5015475632" evidence="2">
    <location>
        <begin position="30"/>
        <end position="333"/>
    </location>
</feature>
<name>A0A2T6CAS1_9RHOB</name>
<feature type="signal peptide" evidence="2">
    <location>
        <begin position="1"/>
        <end position="29"/>
    </location>
</feature>
<dbReference type="Gene3D" id="3.40.50.1820">
    <property type="entry name" value="alpha/beta hydrolase"/>
    <property type="match status" value="1"/>
</dbReference>
<dbReference type="SUPFAM" id="SSF53474">
    <property type="entry name" value="alpha/beta-Hydrolases"/>
    <property type="match status" value="1"/>
</dbReference>
<keyword evidence="2" id="KW-0732">Signal</keyword>
<dbReference type="EMBL" id="QBKU01000011">
    <property type="protein sequence ID" value="PTX72297.1"/>
    <property type="molecule type" value="Genomic_DNA"/>
</dbReference>
<evidence type="ECO:0000313" key="5">
    <source>
        <dbReference type="Proteomes" id="UP000244092"/>
    </source>
</evidence>
<sequence>MKMNSIKPTLLSGLIALALSVPYATTAFAEEIATSPAALSGIGQDAVRYNTVNIDGQEIFYREAGNVNAPTLLLLHGFPTSSQQYRDLIPELATDYHVIAPDYPGFGRSSMPDPSEFEYSFASYAALMDGFTDTLGLTSYSLYVMDYGAPVGYRLALKEPEAIEALIIQNGNAYEEGLLKFWDVFRTYWSDATDENREPLRGFLNVGATEWQYTHGVPETHLNRVSPDAWTLDQAYLDRPGNQEIQLDLFYDYRTNVDLYPAFQEFFRAYQPPTLIVWGENDYIFPAEGATPYLRDLPNAELHLIDAGHFILETHGPEVSAIIRAFLSNNLIN</sequence>
<dbReference type="InterPro" id="IPR000073">
    <property type="entry name" value="AB_hydrolase_1"/>
</dbReference>
<gene>
    <name evidence="4" type="ORF">C8N31_1118</name>
</gene>
<protein>
    <submittedName>
        <fullName evidence="4">Pimeloyl-ACP methyl ester carboxylesterase</fullName>
    </submittedName>
</protein>
<accession>A0A2T6CAS1</accession>
<evidence type="ECO:0000256" key="1">
    <source>
        <dbReference type="ARBA" id="ARBA00022801"/>
    </source>
</evidence>
<dbReference type="InterPro" id="IPR029058">
    <property type="entry name" value="AB_hydrolase_fold"/>
</dbReference>
<dbReference type="FunFam" id="3.40.50.1820:FF:000173">
    <property type="entry name" value="Alpha/beta hydrolase"/>
    <property type="match status" value="1"/>
</dbReference>
<evidence type="ECO:0000256" key="2">
    <source>
        <dbReference type="SAM" id="SignalP"/>
    </source>
</evidence>
<dbReference type="Proteomes" id="UP000244092">
    <property type="component" value="Unassembled WGS sequence"/>
</dbReference>
<dbReference type="PRINTS" id="PR00412">
    <property type="entry name" value="EPOXHYDRLASE"/>
</dbReference>
<dbReference type="PANTHER" id="PTHR42977:SF3">
    <property type="entry name" value="AB HYDROLASE-1 DOMAIN-CONTAINING PROTEIN"/>
    <property type="match status" value="1"/>
</dbReference>
<comment type="caution">
    <text evidence="4">The sequence shown here is derived from an EMBL/GenBank/DDBJ whole genome shotgun (WGS) entry which is preliminary data.</text>
</comment>
<dbReference type="OrthoDB" id="9804723at2"/>
<dbReference type="GO" id="GO:0004301">
    <property type="term" value="F:epoxide hydrolase activity"/>
    <property type="evidence" value="ECO:0007669"/>
    <property type="project" value="TreeGrafter"/>
</dbReference>
<proteinExistence type="predicted"/>
<dbReference type="InterPro" id="IPR000639">
    <property type="entry name" value="Epox_hydrolase-like"/>
</dbReference>
<organism evidence="4 5">
    <name type="scientific">Sulfitobacter mediterraneus</name>
    <dbReference type="NCBI Taxonomy" id="83219"/>
    <lineage>
        <taxon>Bacteria</taxon>
        <taxon>Pseudomonadati</taxon>
        <taxon>Pseudomonadota</taxon>
        <taxon>Alphaproteobacteria</taxon>
        <taxon>Rhodobacterales</taxon>
        <taxon>Roseobacteraceae</taxon>
        <taxon>Sulfitobacter</taxon>
    </lineage>
</organism>
<dbReference type="PANTHER" id="PTHR42977">
    <property type="entry name" value="HYDROLASE-RELATED"/>
    <property type="match status" value="1"/>
</dbReference>
<keyword evidence="1" id="KW-0378">Hydrolase</keyword>
<dbReference type="RefSeq" id="WP_025046820.1">
    <property type="nucleotide sequence ID" value="NZ_CP081109.1"/>
</dbReference>
<reference evidence="4 5" key="1">
    <citation type="submission" date="2018-04" db="EMBL/GenBank/DDBJ databases">
        <title>Genomic Encyclopedia of Archaeal and Bacterial Type Strains, Phase II (KMG-II): from individual species to whole genera.</title>
        <authorList>
            <person name="Goeker M."/>
        </authorList>
    </citation>
    <scope>NUCLEOTIDE SEQUENCE [LARGE SCALE GENOMIC DNA]</scope>
    <source>
        <strain evidence="4 5">DSM 12244</strain>
    </source>
</reference>
<dbReference type="PRINTS" id="PR00111">
    <property type="entry name" value="ABHYDROLASE"/>
</dbReference>
<evidence type="ECO:0000259" key="3">
    <source>
        <dbReference type="Pfam" id="PF00561"/>
    </source>
</evidence>
<feature type="domain" description="AB hydrolase-1" evidence="3">
    <location>
        <begin position="70"/>
        <end position="315"/>
    </location>
</feature>
<evidence type="ECO:0000313" key="4">
    <source>
        <dbReference type="EMBL" id="PTX72297.1"/>
    </source>
</evidence>
<dbReference type="Pfam" id="PF00561">
    <property type="entry name" value="Abhydrolase_1"/>
    <property type="match status" value="1"/>
</dbReference>
<dbReference type="InterPro" id="IPR051340">
    <property type="entry name" value="Haloalkane_dehalogenase"/>
</dbReference>